<evidence type="ECO:0000256" key="8">
    <source>
        <dbReference type="ARBA" id="ARBA00023136"/>
    </source>
</evidence>
<proteinExistence type="predicted"/>
<comment type="caution">
    <text evidence="11">The sequence shown here is derived from an EMBL/GenBank/DDBJ whole genome shotgun (WGS) entry which is preliminary data.</text>
</comment>
<dbReference type="PANTHER" id="PTHR43298:SF2">
    <property type="entry name" value="FMN_FAD EXPORTER YEEO-RELATED"/>
    <property type="match status" value="1"/>
</dbReference>
<dbReference type="GO" id="GO:0006811">
    <property type="term" value="P:monoatomic ion transport"/>
    <property type="evidence" value="ECO:0007669"/>
    <property type="project" value="UniProtKB-KW"/>
</dbReference>
<feature type="transmembrane region" description="Helical" evidence="10">
    <location>
        <begin position="387"/>
        <end position="409"/>
    </location>
</feature>
<evidence type="ECO:0000256" key="5">
    <source>
        <dbReference type="ARBA" id="ARBA00022692"/>
    </source>
</evidence>
<reference evidence="11" key="2">
    <citation type="submission" date="2021-09" db="EMBL/GenBank/DDBJ databases">
        <authorList>
            <person name="Gilroy R."/>
        </authorList>
    </citation>
    <scope>NUCLEOTIDE SEQUENCE</scope>
    <source>
        <strain evidence="11">ChiGjej2B2-19336</strain>
    </source>
</reference>
<dbReference type="GO" id="GO:0042910">
    <property type="term" value="F:xenobiotic transmembrane transporter activity"/>
    <property type="evidence" value="ECO:0007669"/>
    <property type="project" value="InterPro"/>
</dbReference>
<feature type="transmembrane region" description="Helical" evidence="10">
    <location>
        <begin position="196"/>
        <end position="217"/>
    </location>
</feature>
<dbReference type="RefSeq" id="WP_304120497.1">
    <property type="nucleotide sequence ID" value="NZ_DYZA01000026.1"/>
</dbReference>
<dbReference type="GO" id="GO:0015297">
    <property type="term" value="F:antiporter activity"/>
    <property type="evidence" value="ECO:0007669"/>
    <property type="project" value="UniProtKB-KW"/>
</dbReference>
<keyword evidence="4" id="KW-1003">Cell membrane</keyword>
<dbReference type="AlphaFoldDB" id="A0A921AUV5"/>
<dbReference type="CDD" id="cd13138">
    <property type="entry name" value="MATE_yoeA_like"/>
    <property type="match status" value="1"/>
</dbReference>
<sequence>MGHSQHVDMLHGPLMRKLILFALPIALSSILQQLFISANVAVVGHFVGAQAVAAVGGNGPIVNLIINLFLGLSVGANVVIARYVGREDEEECQSAVHTVMAVSILSGFFLLGLGQVVAPFMLTMVDVPEDVMDLAVLYLRIYFLGMPFIMVYNFGAAVLRSVGDTKRPMYSLVAAGVVNVVLSLIFVLVLDLGVAGVGMATLAGNAVSACLVLYFLLNEDDMIRLYPRRLSIAKIHLLRVIRIGAPAGLQGMIFSLSNVCILSGINGFGSSTAAGSATAINFEFVSYFFINAFCQATVTFTSQNYAMCRLSRCRKIFRESMACAILLSGATCLIFTLGAAWFTGLYTSDPEVIRHSVTRVSIVESMAWLSATYEISGAALRGMGVSMLPAIVTLIGSCLLRIVWVYTVFRMVPTYEMLLCVYPVSWIITGVIMLVAYFLIRKRLFSERTEGGYCKPLDF</sequence>
<evidence type="ECO:0000256" key="10">
    <source>
        <dbReference type="SAM" id="Phobius"/>
    </source>
</evidence>
<accession>A0A921AUV5</accession>
<evidence type="ECO:0000313" key="11">
    <source>
        <dbReference type="EMBL" id="HJD96284.1"/>
    </source>
</evidence>
<dbReference type="PANTHER" id="PTHR43298">
    <property type="entry name" value="MULTIDRUG RESISTANCE PROTEIN NORM-RELATED"/>
    <property type="match status" value="1"/>
</dbReference>
<feature type="transmembrane region" description="Helical" evidence="10">
    <location>
        <begin position="171"/>
        <end position="190"/>
    </location>
</feature>
<keyword evidence="2" id="KW-0813">Transport</keyword>
<dbReference type="GO" id="GO:0005886">
    <property type="term" value="C:plasma membrane"/>
    <property type="evidence" value="ECO:0007669"/>
    <property type="project" value="UniProtKB-SubCell"/>
</dbReference>
<evidence type="ECO:0000256" key="3">
    <source>
        <dbReference type="ARBA" id="ARBA00022449"/>
    </source>
</evidence>
<feature type="transmembrane region" description="Helical" evidence="10">
    <location>
        <begin position="322"/>
        <end position="342"/>
    </location>
</feature>
<dbReference type="InterPro" id="IPR002528">
    <property type="entry name" value="MATE_fam"/>
</dbReference>
<feature type="transmembrane region" description="Helical" evidence="10">
    <location>
        <begin position="421"/>
        <end position="440"/>
    </location>
</feature>
<keyword evidence="8 10" id="KW-0472">Membrane</keyword>
<keyword evidence="7" id="KW-0406">Ion transport</keyword>
<dbReference type="EMBL" id="DYZA01000026">
    <property type="protein sequence ID" value="HJD96284.1"/>
    <property type="molecule type" value="Genomic_DNA"/>
</dbReference>
<reference evidence="11" key="1">
    <citation type="journal article" date="2021" name="PeerJ">
        <title>Extensive microbial diversity within the chicken gut microbiome revealed by metagenomics and culture.</title>
        <authorList>
            <person name="Gilroy R."/>
            <person name="Ravi A."/>
            <person name="Getino M."/>
            <person name="Pursley I."/>
            <person name="Horton D.L."/>
            <person name="Alikhan N.F."/>
            <person name="Baker D."/>
            <person name="Gharbi K."/>
            <person name="Hall N."/>
            <person name="Watson M."/>
            <person name="Adriaenssens E.M."/>
            <person name="Foster-Nyarko E."/>
            <person name="Jarju S."/>
            <person name="Secka A."/>
            <person name="Antonio M."/>
            <person name="Oren A."/>
            <person name="Chaudhuri R.R."/>
            <person name="La Ragione R."/>
            <person name="Hildebrand F."/>
            <person name="Pallen M.J."/>
        </authorList>
    </citation>
    <scope>NUCLEOTIDE SEQUENCE</scope>
    <source>
        <strain evidence="11">ChiGjej2B2-19336</strain>
    </source>
</reference>
<keyword evidence="6 10" id="KW-1133">Transmembrane helix</keyword>
<evidence type="ECO:0000256" key="6">
    <source>
        <dbReference type="ARBA" id="ARBA00022989"/>
    </source>
</evidence>
<evidence type="ECO:0000256" key="9">
    <source>
        <dbReference type="ARBA" id="ARBA00031636"/>
    </source>
</evidence>
<dbReference type="Pfam" id="PF01554">
    <property type="entry name" value="MatE"/>
    <property type="match status" value="2"/>
</dbReference>
<dbReference type="Proteomes" id="UP000698963">
    <property type="component" value="Unassembled WGS sequence"/>
</dbReference>
<feature type="transmembrane region" description="Helical" evidence="10">
    <location>
        <begin position="237"/>
        <end position="264"/>
    </location>
</feature>
<comment type="subcellular location">
    <subcellularLocation>
        <location evidence="1">Cell membrane</location>
        <topology evidence="1">Multi-pass membrane protein</topology>
    </subcellularLocation>
</comment>
<evidence type="ECO:0000313" key="12">
    <source>
        <dbReference type="Proteomes" id="UP000698963"/>
    </source>
</evidence>
<evidence type="ECO:0000256" key="2">
    <source>
        <dbReference type="ARBA" id="ARBA00022448"/>
    </source>
</evidence>
<protein>
    <recommendedName>
        <fullName evidence="9">Multidrug-efflux transporter</fullName>
    </recommendedName>
</protein>
<dbReference type="PIRSF" id="PIRSF006603">
    <property type="entry name" value="DinF"/>
    <property type="match status" value="1"/>
</dbReference>
<feature type="transmembrane region" description="Helical" evidence="10">
    <location>
        <begin position="137"/>
        <end position="159"/>
    </location>
</feature>
<dbReference type="InterPro" id="IPR050222">
    <property type="entry name" value="MATE_MdtK"/>
</dbReference>
<feature type="transmembrane region" description="Helical" evidence="10">
    <location>
        <begin position="96"/>
        <end position="117"/>
    </location>
</feature>
<dbReference type="NCBIfam" id="TIGR00797">
    <property type="entry name" value="matE"/>
    <property type="match status" value="1"/>
</dbReference>
<evidence type="ECO:0000256" key="1">
    <source>
        <dbReference type="ARBA" id="ARBA00004651"/>
    </source>
</evidence>
<organism evidence="11 12">
    <name type="scientific">Mailhella massiliensis</name>
    <dbReference type="NCBI Taxonomy" id="1903261"/>
    <lineage>
        <taxon>Bacteria</taxon>
        <taxon>Pseudomonadati</taxon>
        <taxon>Thermodesulfobacteriota</taxon>
        <taxon>Desulfovibrionia</taxon>
        <taxon>Desulfovibrionales</taxon>
        <taxon>Desulfovibrionaceae</taxon>
        <taxon>Mailhella</taxon>
    </lineage>
</organism>
<keyword evidence="5 10" id="KW-0812">Transmembrane</keyword>
<dbReference type="InterPro" id="IPR048279">
    <property type="entry name" value="MdtK-like"/>
</dbReference>
<feature type="transmembrane region" description="Helical" evidence="10">
    <location>
        <begin position="64"/>
        <end position="84"/>
    </location>
</feature>
<evidence type="ECO:0000256" key="7">
    <source>
        <dbReference type="ARBA" id="ARBA00023065"/>
    </source>
</evidence>
<name>A0A921AUV5_9BACT</name>
<feature type="transmembrane region" description="Helical" evidence="10">
    <location>
        <begin position="284"/>
        <end position="301"/>
    </location>
</feature>
<gene>
    <name evidence="11" type="ORF">K8W16_01370</name>
</gene>
<keyword evidence="3" id="KW-0050">Antiport</keyword>
<evidence type="ECO:0000256" key="4">
    <source>
        <dbReference type="ARBA" id="ARBA00022475"/>
    </source>
</evidence>